<comment type="caution">
    <text evidence="2">The sequence shown here is derived from an EMBL/GenBank/DDBJ whole genome shotgun (WGS) entry which is preliminary data.</text>
</comment>
<protein>
    <submittedName>
        <fullName evidence="2">Uncharacterized protein</fullName>
    </submittedName>
</protein>
<reference evidence="2 3" key="1">
    <citation type="submission" date="2018-08" db="EMBL/GenBank/DDBJ databases">
        <title>Draft genome sequence of Rhodobacter sphaeroides FY.</title>
        <authorList>
            <person name="Rayyan A."/>
            <person name="Meyer T.E."/>
            <person name="Kyndt J.A."/>
        </authorList>
    </citation>
    <scope>NUCLEOTIDE SEQUENCE [LARGE SCALE GENOMIC DNA]</scope>
    <source>
        <strain evidence="2 3">FY</strain>
    </source>
</reference>
<dbReference type="AlphaFoldDB" id="A0AAX1UGW9"/>
<evidence type="ECO:0000313" key="3">
    <source>
        <dbReference type="Proteomes" id="UP000266305"/>
    </source>
</evidence>
<feature type="compositionally biased region" description="Basic and acidic residues" evidence="1">
    <location>
        <begin position="50"/>
        <end position="69"/>
    </location>
</feature>
<evidence type="ECO:0000256" key="1">
    <source>
        <dbReference type="SAM" id="MobiDB-lite"/>
    </source>
</evidence>
<organism evidence="2 3">
    <name type="scientific">Cereibacter sphaeroides</name>
    <name type="common">Rhodobacter sphaeroides</name>
    <dbReference type="NCBI Taxonomy" id="1063"/>
    <lineage>
        <taxon>Bacteria</taxon>
        <taxon>Pseudomonadati</taxon>
        <taxon>Pseudomonadota</taxon>
        <taxon>Alphaproteobacteria</taxon>
        <taxon>Rhodobacterales</taxon>
        <taxon>Paracoccaceae</taxon>
        <taxon>Cereibacter</taxon>
    </lineage>
</organism>
<dbReference type="Proteomes" id="UP000266305">
    <property type="component" value="Unassembled WGS sequence"/>
</dbReference>
<accession>A0AAX1UGW9</accession>
<proteinExistence type="predicted"/>
<name>A0AAX1UGW9_CERSP</name>
<sequence length="107" mass="11298">MSGHAEYPWPRGGEGARASPPNHGPGVILREGWGGIMACHAPWRGVLRPETRRMERAAPAARRREDRPRGTAKARSVPSARSGGGWRAGPALFADVTAAGANPARAV</sequence>
<gene>
    <name evidence="2" type="ORF">D1114_18280</name>
</gene>
<evidence type="ECO:0000313" key="2">
    <source>
        <dbReference type="EMBL" id="RHZ92174.1"/>
    </source>
</evidence>
<feature type="region of interest" description="Disordered" evidence="1">
    <location>
        <begin position="1"/>
        <end position="26"/>
    </location>
</feature>
<dbReference type="EMBL" id="QWGP01000026">
    <property type="protein sequence ID" value="RHZ92174.1"/>
    <property type="molecule type" value="Genomic_DNA"/>
</dbReference>
<feature type="region of interest" description="Disordered" evidence="1">
    <location>
        <begin position="50"/>
        <end position="88"/>
    </location>
</feature>